<dbReference type="Pfam" id="PF00018">
    <property type="entry name" value="SH3_1"/>
    <property type="match status" value="1"/>
</dbReference>
<accession>A0A1C7N4Y3</accession>
<keyword evidence="1 2" id="KW-0728">SH3 domain</keyword>
<organism evidence="5 6">
    <name type="scientific">Choanephora cucurbitarum</name>
    <dbReference type="NCBI Taxonomy" id="101091"/>
    <lineage>
        <taxon>Eukaryota</taxon>
        <taxon>Fungi</taxon>
        <taxon>Fungi incertae sedis</taxon>
        <taxon>Mucoromycota</taxon>
        <taxon>Mucoromycotina</taxon>
        <taxon>Mucoromycetes</taxon>
        <taxon>Mucorales</taxon>
        <taxon>Mucorineae</taxon>
        <taxon>Choanephoraceae</taxon>
        <taxon>Choanephoroideae</taxon>
        <taxon>Choanephora</taxon>
    </lineage>
</organism>
<evidence type="ECO:0000313" key="5">
    <source>
        <dbReference type="EMBL" id="OBZ84173.1"/>
    </source>
</evidence>
<dbReference type="SMART" id="SM00326">
    <property type="entry name" value="SH3"/>
    <property type="match status" value="1"/>
</dbReference>
<evidence type="ECO:0000256" key="2">
    <source>
        <dbReference type="PROSITE-ProRule" id="PRU00192"/>
    </source>
</evidence>
<dbReference type="PROSITE" id="PS50002">
    <property type="entry name" value="SH3"/>
    <property type="match status" value="1"/>
</dbReference>
<proteinExistence type="predicted"/>
<dbReference type="EMBL" id="LUGH01000546">
    <property type="protein sequence ID" value="OBZ84173.1"/>
    <property type="molecule type" value="Genomic_DNA"/>
</dbReference>
<feature type="region of interest" description="Disordered" evidence="3">
    <location>
        <begin position="180"/>
        <end position="261"/>
    </location>
</feature>
<protein>
    <submittedName>
        <fullName evidence="5">Protein csh3</fullName>
    </submittedName>
</protein>
<dbReference type="Proteomes" id="UP000093000">
    <property type="component" value="Unassembled WGS sequence"/>
</dbReference>
<dbReference type="Gene3D" id="2.30.30.40">
    <property type="entry name" value="SH3 Domains"/>
    <property type="match status" value="1"/>
</dbReference>
<feature type="compositionally biased region" description="Pro residues" evidence="3">
    <location>
        <begin position="216"/>
        <end position="231"/>
    </location>
</feature>
<dbReference type="InParanoid" id="A0A1C7N4Y3"/>
<reference evidence="5 6" key="1">
    <citation type="submission" date="2016-03" db="EMBL/GenBank/DDBJ databases">
        <title>Choanephora cucurbitarum.</title>
        <authorList>
            <person name="Min B."/>
            <person name="Park H."/>
            <person name="Park J.-H."/>
            <person name="Shin H.-D."/>
            <person name="Choi I.-G."/>
        </authorList>
    </citation>
    <scope>NUCLEOTIDE SEQUENCE [LARGE SCALE GENOMIC DNA]</scope>
    <source>
        <strain evidence="5 6">KUS-F28377</strain>
    </source>
</reference>
<dbReference type="PANTHER" id="PTHR45929">
    <property type="entry name" value="JAK PATHWAY SIGNAL TRANSDUCTION ADAPTOR MOLECULE"/>
    <property type="match status" value="1"/>
</dbReference>
<dbReference type="SUPFAM" id="SSF50044">
    <property type="entry name" value="SH3-domain"/>
    <property type="match status" value="1"/>
</dbReference>
<dbReference type="InterPro" id="IPR001452">
    <property type="entry name" value="SH3_domain"/>
</dbReference>
<dbReference type="InterPro" id="IPR050670">
    <property type="entry name" value="STAM"/>
</dbReference>
<feature type="compositionally biased region" description="Polar residues" evidence="3">
    <location>
        <begin position="203"/>
        <end position="213"/>
    </location>
</feature>
<dbReference type="FunCoup" id="A0A1C7N4Y3">
    <property type="interactions" value="85"/>
</dbReference>
<feature type="region of interest" description="Disordered" evidence="3">
    <location>
        <begin position="48"/>
        <end position="77"/>
    </location>
</feature>
<sequence>MVDNSNGHVANHILASILHDLSFLKDHSFIEQKTYNDVIALLPHQIHPQPSIERPPLPTRKSINQPSTPRDLPKLPTRRADWQNGQQLIKAMPTEPEKTASPPAYAQAIQQQDSVLTTAEALYDYHGEDPQTDLSFKQGDLIEVIEYVNDDWWKGTVHGKSGIFPQNHVKKIAPVVKPKKPWAPPLSAKPAFPSPPPSQQQQLTHYTSETQNTPYHYPPPPQAMYQPPPPSTQNYGQPPVQNYGPPPVQNYGPPPVQNYGQSSTVVAHTEEEEHGGDKKVANMAKKFGGNVATAATWGFGATLGSQAANAIF</sequence>
<gene>
    <name evidence="5" type="primary">csh3</name>
    <name evidence="5" type="ORF">A0J61_07775</name>
</gene>
<dbReference type="OrthoDB" id="19092at2759"/>
<comment type="caution">
    <text evidence="5">The sequence shown here is derived from an EMBL/GenBank/DDBJ whole genome shotgun (WGS) entry which is preliminary data.</text>
</comment>
<evidence type="ECO:0000313" key="6">
    <source>
        <dbReference type="Proteomes" id="UP000093000"/>
    </source>
</evidence>
<evidence type="ECO:0000256" key="1">
    <source>
        <dbReference type="ARBA" id="ARBA00022443"/>
    </source>
</evidence>
<feature type="domain" description="SH3" evidence="4">
    <location>
        <begin position="114"/>
        <end position="174"/>
    </location>
</feature>
<dbReference type="CDD" id="cd00174">
    <property type="entry name" value="SH3"/>
    <property type="match status" value="1"/>
</dbReference>
<feature type="compositionally biased region" description="Pro residues" evidence="3">
    <location>
        <begin position="244"/>
        <end position="256"/>
    </location>
</feature>
<dbReference type="AlphaFoldDB" id="A0A1C7N4Y3"/>
<evidence type="ECO:0000256" key="3">
    <source>
        <dbReference type="SAM" id="MobiDB-lite"/>
    </source>
</evidence>
<dbReference type="STRING" id="101091.A0A1C7N4Y3"/>
<dbReference type="PRINTS" id="PR00452">
    <property type="entry name" value="SH3DOMAIN"/>
</dbReference>
<dbReference type="PANTHER" id="PTHR45929:SF7">
    <property type="entry name" value="LAS SEVENTEEN-BINDING PROTEIN 1"/>
    <property type="match status" value="1"/>
</dbReference>
<evidence type="ECO:0000259" key="4">
    <source>
        <dbReference type="PROSITE" id="PS50002"/>
    </source>
</evidence>
<dbReference type="InterPro" id="IPR036028">
    <property type="entry name" value="SH3-like_dom_sf"/>
</dbReference>
<name>A0A1C7N4Y3_9FUNG</name>
<dbReference type="FunFam" id="2.30.30.40:FF:000072">
    <property type="entry name" value="Unconventional Myosin IB"/>
    <property type="match status" value="1"/>
</dbReference>
<keyword evidence="6" id="KW-1185">Reference proteome</keyword>